<evidence type="ECO:0000256" key="1">
    <source>
        <dbReference type="SAM" id="Phobius"/>
    </source>
</evidence>
<dbReference type="EMBL" id="BQNB010012248">
    <property type="protein sequence ID" value="GJT01132.1"/>
    <property type="molecule type" value="Genomic_DNA"/>
</dbReference>
<gene>
    <name evidence="2" type="ORF">Tco_0822301</name>
</gene>
<evidence type="ECO:0000313" key="3">
    <source>
        <dbReference type="Proteomes" id="UP001151760"/>
    </source>
</evidence>
<comment type="caution">
    <text evidence="2">The sequence shown here is derived from an EMBL/GenBank/DDBJ whole genome shotgun (WGS) entry which is preliminary data.</text>
</comment>
<feature type="transmembrane region" description="Helical" evidence="1">
    <location>
        <begin position="20"/>
        <end position="38"/>
    </location>
</feature>
<proteinExistence type="predicted"/>
<dbReference type="Proteomes" id="UP001151760">
    <property type="component" value="Unassembled WGS sequence"/>
</dbReference>
<reference evidence="2" key="2">
    <citation type="submission" date="2022-01" db="EMBL/GenBank/DDBJ databases">
        <authorList>
            <person name="Yamashiro T."/>
            <person name="Shiraishi A."/>
            <person name="Satake H."/>
            <person name="Nakayama K."/>
        </authorList>
    </citation>
    <scope>NUCLEOTIDE SEQUENCE</scope>
</reference>
<keyword evidence="1" id="KW-0472">Membrane</keyword>
<evidence type="ECO:0000313" key="2">
    <source>
        <dbReference type="EMBL" id="GJT01132.1"/>
    </source>
</evidence>
<reference evidence="2" key="1">
    <citation type="journal article" date="2022" name="Int. J. Mol. Sci.">
        <title>Draft Genome of Tanacetum Coccineum: Genomic Comparison of Closely Related Tanacetum-Family Plants.</title>
        <authorList>
            <person name="Yamashiro T."/>
            <person name="Shiraishi A."/>
            <person name="Nakayama K."/>
            <person name="Satake H."/>
        </authorList>
    </citation>
    <scope>NUCLEOTIDE SEQUENCE</scope>
</reference>
<organism evidence="2 3">
    <name type="scientific">Tanacetum coccineum</name>
    <dbReference type="NCBI Taxonomy" id="301880"/>
    <lineage>
        <taxon>Eukaryota</taxon>
        <taxon>Viridiplantae</taxon>
        <taxon>Streptophyta</taxon>
        <taxon>Embryophyta</taxon>
        <taxon>Tracheophyta</taxon>
        <taxon>Spermatophyta</taxon>
        <taxon>Magnoliopsida</taxon>
        <taxon>eudicotyledons</taxon>
        <taxon>Gunneridae</taxon>
        <taxon>Pentapetalae</taxon>
        <taxon>asterids</taxon>
        <taxon>campanulids</taxon>
        <taxon>Asterales</taxon>
        <taxon>Asteraceae</taxon>
        <taxon>Asteroideae</taxon>
        <taxon>Anthemideae</taxon>
        <taxon>Anthemidinae</taxon>
        <taxon>Tanacetum</taxon>
    </lineage>
</organism>
<sequence length="203" mass="21302">MVAVGMGRRVPSGGWHRGGFGFSGWVGGVVVAGYLFVVDVNVRSRGGEGTMGTQAVAWIGDVVGGVGRGVGSGGECACCEAKGRDVGLLSQGGLVGADSGWNWGGRWEGSSRKVGGESAARRPSIEGAMVVLGPCRLGLIAELIGRSNTFWKVVINLNLKSLIRTEARPSTEPPSLLAYYSLAEQRNDFPKSVIPLYPFVEFD</sequence>
<keyword evidence="3" id="KW-1185">Reference proteome</keyword>
<protein>
    <submittedName>
        <fullName evidence="2">Uncharacterized protein</fullName>
    </submittedName>
</protein>
<keyword evidence="1" id="KW-0812">Transmembrane</keyword>
<accession>A0ABQ5AHP4</accession>
<name>A0ABQ5AHP4_9ASTR</name>
<keyword evidence="1" id="KW-1133">Transmembrane helix</keyword>